<dbReference type="PANTHER" id="PTHR23037">
    <property type="entry name" value="CYTOKINE RECEPTOR"/>
    <property type="match status" value="1"/>
</dbReference>
<keyword evidence="5 9" id="KW-0472">Membrane</keyword>
<proteinExistence type="predicted"/>
<evidence type="ECO:0000313" key="12">
    <source>
        <dbReference type="Proteomes" id="UP000324091"/>
    </source>
</evidence>
<sequence length="353" mass="39980">MSHFSFLKRKKEPRARRQKSVNAFNTFTETNGMNSTVCENIESTDASLVPEQDDVEASDISEQSFCVLYVTNILNCSWSLDHSAVAHISVCNGETLLWSLNPSKEERAGSASLILQNVDVLYVVLQFNLTLQGSRAVYTKVYDKHMLAVPPPPENISTSVTGENLLLVSWSLPESQILFDPHCYEYQLDIGDGEPARETSGELSYTLPNVVPSHTHRARIRTRLSITCHERPRWSEWSKWSNDAAGAVEPPGFRLNLLVIVLILLGLPMILLAVLLMARSQSEKKKLFKLQSDRNLPCEFYNSLCFRLYKTVFPRIPRPPPDYMKALDKNDRLNEPHPCTPAEEEVITVVLFE</sequence>
<dbReference type="Proteomes" id="UP000324091">
    <property type="component" value="Chromosome 15"/>
</dbReference>
<dbReference type="CDD" id="cd00063">
    <property type="entry name" value="FN3"/>
    <property type="match status" value="1"/>
</dbReference>
<evidence type="ECO:0000256" key="4">
    <source>
        <dbReference type="ARBA" id="ARBA00022989"/>
    </source>
</evidence>
<keyword evidence="4 9" id="KW-1133">Transmembrane helix</keyword>
<evidence type="ECO:0000259" key="10">
    <source>
        <dbReference type="PROSITE" id="PS50853"/>
    </source>
</evidence>
<dbReference type="InterPro" id="IPR003961">
    <property type="entry name" value="FN3_dom"/>
</dbReference>
<keyword evidence="7" id="KW-0675">Receptor</keyword>
<dbReference type="PANTHER" id="PTHR23037:SF35">
    <property type="entry name" value="FIBRONECTIN TYPE-III DOMAIN-CONTAINING PROTEIN"/>
    <property type="match status" value="1"/>
</dbReference>
<dbReference type="InterPro" id="IPR036116">
    <property type="entry name" value="FN3_sf"/>
</dbReference>
<organism evidence="11 12">
    <name type="scientific">Takifugu flavidus</name>
    <name type="common">sansaifugu</name>
    <dbReference type="NCBI Taxonomy" id="433684"/>
    <lineage>
        <taxon>Eukaryota</taxon>
        <taxon>Metazoa</taxon>
        <taxon>Chordata</taxon>
        <taxon>Craniata</taxon>
        <taxon>Vertebrata</taxon>
        <taxon>Euteleostomi</taxon>
        <taxon>Actinopterygii</taxon>
        <taxon>Neopterygii</taxon>
        <taxon>Teleostei</taxon>
        <taxon>Neoteleostei</taxon>
        <taxon>Acanthomorphata</taxon>
        <taxon>Eupercaria</taxon>
        <taxon>Tetraodontiformes</taxon>
        <taxon>Tetradontoidea</taxon>
        <taxon>Tetraodontidae</taxon>
        <taxon>Takifugu</taxon>
    </lineage>
</organism>
<evidence type="ECO:0000313" key="11">
    <source>
        <dbReference type="EMBL" id="TWW72923.1"/>
    </source>
</evidence>
<dbReference type="PROSITE" id="PS50853">
    <property type="entry name" value="FN3"/>
    <property type="match status" value="1"/>
</dbReference>
<gene>
    <name evidence="11" type="ORF">D4764_15G0003170</name>
</gene>
<dbReference type="EMBL" id="RHFK02000007">
    <property type="protein sequence ID" value="TWW72923.1"/>
    <property type="molecule type" value="Genomic_DNA"/>
</dbReference>
<keyword evidence="8" id="KW-0325">Glycoprotein</keyword>
<evidence type="ECO:0000256" key="6">
    <source>
        <dbReference type="ARBA" id="ARBA00023157"/>
    </source>
</evidence>
<keyword evidence="6" id="KW-1015">Disulfide bond</keyword>
<name>A0A5C6P080_9TELE</name>
<dbReference type="InterPro" id="IPR013783">
    <property type="entry name" value="Ig-like_fold"/>
</dbReference>
<feature type="transmembrane region" description="Helical" evidence="9">
    <location>
        <begin position="257"/>
        <end position="278"/>
    </location>
</feature>
<comment type="subcellular location">
    <subcellularLocation>
        <location evidence="1">Membrane</location>
        <topology evidence="1">Single-pass type I membrane protein</topology>
    </subcellularLocation>
</comment>
<evidence type="ECO:0000256" key="1">
    <source>
        <dbReference type="ARBA" id="ARBA00004479"/>
    </source>
</evidence>
<keyword evidence="3" id="KW-0732">Signal</keyword>
<evidence type="ECO:0000256" key="2">
    <source>
        <dbReference type="ARBA" id="ARBA00022692"/>
    </source>
</evidence>
<dbReference type="GO" id="GO:0009897">
    <property type="term" value="C:external side of plasma membrane"/>
    <property type="evidence" value="ECO:0007669"/>
    <property type="project" value="TreeGrafter"/>
</dbReference>
<evidence type="ECO:0000256" key="5">
    <source>
        <dbReference type="ARBA" id="ARBA00023136"/>
    </source>
</evidence>
<evidence type="ECO:0000256" key="9">
    <source>
        <dbReference type="SAM" id="Phobius"/>
    </source>
</evidence>
<dbReference type="Gene3D" id="2.60.40.10">
    <property type="entry name" value="Immunoglobulins"/>
    <property type="match status" value="1"/>
</dbReference>
<evidence type="ECO:0000256" key="3">
    <source>
        <dbReference type="ARBA" id="ARBA00022729"/>
    </source>
</evidence>
<reference evidence="11 12" key="1">
    <citation type="submission" date="2019-04" db="EMBL/GenBank/DDBJ databases">
        <title>Chromosome genome assembly for Takifugu flavidus.</title>
        <authorList>
            <person name="Xiao S."/>
        </authorList>
    </citation>
    <scope>NUCLEOTIDE SEQUENCE [LARGE SCALE GENOMIC DNA]</scope>
    <source>
        <strain evidence="11">HTHZ2018</strain>
        <tissue evidence="11">Muscle</tissue>
    </source>
</reference>
<evidence type="ECO:0000256" key="7">
    <source>
        <dbReference type="ARBA" id="ARBA00023170"/>
    </source>
</evidence>
<protein>
    <recommendedName>
        <fullName evidence="10">Fibronectin type-III domain-containing protein</fullName>
    </recommendedName>
</protein>
<comment type="caution">
    <text evidence="11">The sequence shown here is derived from an EMBL/GenBank/DDBJ whole genome shotgun (WGS) entry which is preliminary data.</text>
</comment>
<dbReference type="AlphaFoldDB" id="A0A5C6P080"/>
<evidence type="ECO:0000256" key="8">
    <source>
        <dbReference type="ARBA" id="ARBA00023180"/>
    </source>
</evidence>
<accession>A0A5C6P080</accession>
<dbReference type="SUPFAM" id="SSF49265">
    <property type="entry name" value="Fibronectin type III"/>
    <property type="match status" value="1"/>
</dbReference>
<dbReference type="GO" id="GO:0004896">
    <property type="term" value="F:cytokine receptor activity"/>
    <property type="evidence" value="ECO:0007669"/>
    <property type="project" value="TreeGrafter"/>
</dbReference>
<feature type="domain" description="Fibronectin type-III" evidence="10">
    <location>
        <begin position="152"/>
        <end position="251"/>
    </location>
</feature>
<keyword evidence="2 9" id="KW-0812">Transmembrane</keyword>
<keyword evidence="12" id="KW-1185">Reference proteome</keyword>